<protein>
    <submittedName>
        <fullName evidence="2">Uncharacterized protein</fullName>
    </submittedName>
</protein>
<proteinExistence type="predicted"/>
<dbReference type="PRINTS" id="PR01821">
    <property type="entry name" value="DAPIT"/>
</dbReference>
<dbReference type="Pfam" id="PF14960">
    <property type="entry name" value="ATP_synth_reg"/>
    <property type="match status" value="1"/>
</dbReference>
<organism evidence="2">
    <name type="scientific">Oppiella nova</name>
    <dbReference type="NCBI Taxonomy" id="334625"/>
    <lineage>
        <taxon>Eukaryota</taxon>
        <taxon>Metazoa</taxon>
        <taxon>Ecdysozoa</taxon>
        <taxon>Arthropoda</taxon>
        <taxon>Chelicerata</taxon>
        <taxon>Arachnida</taxon>
        <taxon>Acari</taxon>
        <taxon>Acariformes</taxon>
        <taxon>Sarcoptiformes</taxon>
        <taxon>Oribatida</taxon>
        <taxon>Brachypylina</taxon>
        <taxon>Oppioidea</taxon>
        <taxon>Oppiidae</taxon>
        <taxon>Oppiella</taxon>
    </lineage>
</organism>
<gene>
    <name evidence="2" type="ORF">ONB1V03_LOCUS2540</name>
</gene>
<keyword evidence="1" id="KW-1133">Transmembrane helix</keyword>
<sequence>MLYYACCVSDVDVVFVVCDDLSDTSEISFDGCDVKSGLSLRITSNSLPTFYRIIGVISAHLHTSEAMAGEAVDASKFTGLSKYFNSWTDYGRRNVSLATLSMVGLGILFLVLKPKKQKQIKK</sequence>
<dbReference type="OrthoDB" id="9435504at2759"/>
<dbReference type="Proteomes" id="UP000728032">
    <property type="component" value="Unassembled WGS sequence"/>
</dbReference>
<evidence type="ECO:0000313" key="3">
    <source>
        <dbReference type="Proteomes" id="UP000728032"/>
    </source>
</evidence>
<reference evidence="2" key="1">
    <citation type="submission" date="2020-11" db="EMBL/GenBank/DDBJ databases">
        <authorList>
            <person name="Tran Van P."/>
        </authorList>
    </citation>
    <scope>NUCLEOTIDE SEQUENCE</scope>
</reference>
<dbReference type="EMBL" id="CAJPVJ010000607">
    <property type="protein sequence ID" value="CAG2162956.1"/>
    <property type="molecule type" value="Genomic_DNA"/>
</dbReference>
<feature type="transmembrane region" description="Helical" evidence="1">
    <location>
        <begin position="95"/>
        <end position="112"/>
    </location>
</feature>
<name>A0A7R9LEV4_9ACAR</name>
<evidence type="ECO:0000256" key="1">
    <source>
        <dbReference type="SAM" id="Phobius"/>
    </source>
</evidence>
<keyword evidence="1" id="KW-0812">Transmembrane</keyword>
<dbReference type="AlphaFoldDB" id="A0A7R9LEV4"/>
<dbReference type="EMBL" id="OC915432">
    <property type="protein sequence ID" value="CAD7640419.1"/>
    <property type="molecule type" value="Genomic_DNA"/>
</dbReference>
<evidence type="ECO:0000313" key="2">
    <source>
        <dbReference type="EMBL" id="CAD7640419.1"/>
    </source>
</evidence>
<accession>A0A7R9LEV4</accession>
<keyword evidence="1" id="KW-0472">Membrane</keyword>
<dbReference type="InterPro" id="IPR009125">
    <property type="entry name" value="ATPMK"/>
</dbReference>
<keyword evidence="3" id="KW-1185">Reference proteome</keyword>